<evidence type="ECO:0000313" key="2">
    <source>
        <dbReference type="EMBL" id="BEV04490.1"/>
    </source>
</evidence>
<gene>
    <name evidence="2" type="ORF">CRDW_18640</name>
</gene>
<sequence length="191" mass="22370">MKKIKKIVLCITILTGLLSFKLADTKLFEFSYPKRDNTTITLSANNFNKFTKEWRGEDYYYYSESKDGIICSILYYKLNYEEKRSLVDAPKIAIGGPDISPAYPFAYFSNYSNLKKYESNVENWGKPTDNFMFRQNDITEFQGIKMKQKHMYAYFMADKDLFVNIHLSKTDFTPTDSTAMRQILSSLTKKK</sequence>
<evidence type="ECO:0000313" key="3">
    <source>
        <dbReference type="Proteomes" id="UP001380186"/>
    </source>
</evidence>
<dbReference type="Proteomes" id="UP001380186">
    <property type="component" value="Chromosome"/>
</dbReference>
<dbReference type="RefSeq" id="WP_338615089.1">
    <property type="nucleotide sequence ID" value="NZ_AP029022.1"/>
</dbReference>
<feature type="signal peptide" evidence="1">
    <location>
        <begin position="1"/>
        <end position="23"/>
    </location>
</feature>
<keyword evidence="3" id="KW-1185">Reference proteome</keyword>
<accession>A0ABM8K652</accession>
<feature type="chain" id="PRO_5047359248" evidence="1">
    <location>
        <begin position="24"/>
        <end position="191"/>
    </location>
</feature>
<evidence type="ECO:0000256" key="1">
    <source>
        <dbReference type="SAM" id="SignalP"/>
    </source>
</evidence>
<proteinExistence type="predicted"/>
<protein>
    <submittedName>
        <fullName evidence="2">Uncharacterized protein</fullName>
    </submittedName>
</protein>
<keyword evidence="1" id="KW-0732">Signal</keyword>
<organism evidence="2 3">
    <name type="scientific">Chryseobacterium gambrini</name>
    <dbReference type="NCBI Taxonomy" id="373672"/>
    <lineage>
        <taxon>Bacteria</taxon>
        <taxon>Pseudomonadati</taxon>
        <taxon>Bacteroidota</taxon>
        <taxon>Flavobacteriia</taxon>
        <taxon>Flavobacteriales</taxon>
        <taxon>Weeksellaceae</taxon>
        <taxon>Chryseobacterium group</taxon>
        <taxon>Chryseobacterium</taxon>
    </lineage>
</organism>
<reference evidence="2 3" key="1">
    <citation type="journal article" date="2020" name="Microbes Environ.">
        <title>Synthetic bacterial community of duckweed: a simple and stable system to study plant-microbe interactions.</title>
        <authorList>
            <person name="Ishizawa H."/>
            <person name="Tada M."/>
            <person name="Kuroda M."/>
            <person name="Inoue D."/>
            <person name="Futamata H."/>
            <person name="Ike M."/>
        </authorList>
    </citation>
    <scope>NUCLEOTIDE SEQUENCE [LARGE SCALE GENOMIC DNA]</scope>
    <source>
        <strain evidence="2 3">DW100</strain>
    </source>
</reference>
<dbReference type="EMBL" id="AP029022">
    <property type="protein sequence ID" value="BEV04490.1"/>
    <property type="molecule type" value="Genomic_DNA"/>
</dbReference>
<name>A0ABM8K652_9FLAO</name>